<reference evidence="1 2" key="1">
    <citation type="journal article" date="2014" name="Nat. Commun.">
        <title>Multiple recent horizontal transfers of a large genomic region in cheese making fungi.</title>
        <authorList>
            <person name="Cheeseman K."/>
            <person name="Ropars J."/>
            <person name="Renault P."/>
            <person name="Dupont J."/>
            <person name="Gouzy J."/>
            <person name="Branca A."/>
            <person name="Abraham A.L."/>
            <person name="Ceppi M."/>
            <person name="Conseiller E."/>
            <person name="Debuchy R."/>
            <person name="Malagnac F."/>
            <person name="Goarin A."/>
            <person name="Silar P."/>
            <person name="Lacoste S."/>
            <person name="Sallet E."/>
            <person name="Bensimon A."/>
            <person name="Giraud T."/>
            <person name="Brygoo Y."/>
        </authorList>
    </citation>
    <scope>NUCLEOTIDE SEQUENCE [LARGE SCALE GENOMIC DNA]</scope>
    <source>
        <strain evidence="2">FM 013</strain>
    </source>
</reference>
<proteinExistence type="predicted"/>
<organism evidence="1 2">
    <name type="scientific">Penicillium camemberti (strain FM 013)</name>
    <dbReference type="NCBI Taxonomy" id="1429867"/>
    <lineage>
        <taxon>Eukaryota</taxon>
        <taxon>Fungi</taxon>
        <taxon>Dikarya</taxon>
        <taxon>Ascomycota</taxon>
        <taxon>Pezizomycotina</taxon>
        <taxon>Eurotiomycetes</taxon>
        <taxon>Eurotiomycetidae</taxon>
        <taxon>Eurotiales</taxon>
        <taxon>Aspergillaceae</taxon>
        <taxon>Penicillium</taxon>
    </lineage>
</organism>
<protein>
    <submittedName>
        <fullName evidence="1">Str. FM013</fullName>
    </submittedName>
</protein>
<dbReference type="Proteomes" id="UP000053732">
    <property type="component" value="Unassembled WGS sequence"/>
</dbReference>
<sequence length="150" mass="17326">MKKRIDKIGDTLILERGHKAQLWLVEGDKEKHRVEKSTPFLKEIRHLSITQPRPLKPSECTPYYTPGLLIINSPGIHRLASIRHTRMAKLRHLTSWLPYHRARAFSPLILTLRGVKQTIFDHRTSCRMEKPLLVTSESVGKQARTTRGCC</sequence>
<accession>A0A0G4NV82</accession>
<dbReference type="AlphaFoldDB" id="A0A0G4NV82"/>
<evidence type="ECO:0000313" key="1">
    <source>
        <dbReference type="EMBL" id="CRL17884.1"/>
    </source>
</evidence>
<dbReference type="EMBL" id="HG793134">
    <property type="protein sequence ID" value="CRL17884.1"/>
    <property type="molecule type" value="Genomic_DNA"/>
</dbReference>
<evidence type="ECO:0000313" key="2">
    <source>
        <dbReference type="Proteomes" id="UP000053732"/>
    </source>
</evidence>
<keyword evidence="2" id="KW-1185">Reference proteome</keyword>
<name>A0A0G4NV82_PENC3</name>
<gene>
    <name evidence="1" type="ORF">PCAMFM013_S001g000844</name>
</gene>